<organism evidence="2 3">
    <name type="scientific">Herbaspirillum huttiense subsp. lycopersici</name>
    <dbReference type="NCBI Taxonomy" id="3074428"/>
    <lineage>
        <taxon>Bacteria</taxon>
        <taxon>Pseudomonadati</taxon>
        <taxon>Pseudomonadota</taxon>
        <taxon>Betaproteobacteria</taxon>
        <taxon>Burkholderiales</taxon>
        <taxon>Oxalobacteraceae</taxon>
        <taxon>Herbaspirillum</taxon>
    </lineage>
</organism>
<accession>A0ABU2EKK6</accession>
<evidence type="ECO:0000313" key="3">
    <source>
        <dbReference type="Proteomes" id="UP001246576"/>
    </source>
</evidence>
<keyword evidence="1" id="KW-0812">Transmembrane</keyword>
<sequence>MKILRQLIDENPPSILTSTLTADLFEKLKMQQYPAILINPQRSVDWGGFCSYLECTEAGEVAISANLAERTDLSEEMHRRLILGLYLHECAHRVCGAQHGHGEIFSAMVLILYIRAGSLCGRPLYQSFTLYDIDEGHDDLRGVPQAITWSINQADELAKSSLSAEECAASLVIRHAEWLKELRRRDSEKATLEYRRKQNMMKWKQLKSDVRRWKFFAITVGIAFLALFFSVTSYAEEIEQKTQAEFEAYKRSKMVWTCDCVAGREVWSWKSVKQVEEETLERQRKFKIWKTTNAPGLVISNTAQYALQALQSGCK</sequence>
<dbReference type="RefSeq" id="WP_310839914.1">
    <property type="nucleotide sequence ID" value="NZ_JAVLSJ010000005.1"/>
</dbReference>
<feature type="transmembrane region" description="Helical" evidence="1">
    <location>
        <begin position="215"/>
        <end position="235"/>
    </location>
</feature>
<keyword evidence="1" id="KW-1133">Transmembrane helix</keyword>
<proteinExistence type="predicted"/>
<evidence type="ECO:0000256" key="1">
    <source>
        <dbReference type="SAM" id="Phobius"/>
    </source>
</evidence>
<name>A0ABU2EKK6_9BURK</name>
<dbReference type="EMBL" id="JAVLSJ010000005">
    <property type="protein sequence ID" value="MDR9848685.1"/>
    <property type="molecule type" value="Genomic_DNA"/>
</dbReference>
<gene>
    <name evidence="2" type="ORF">RI048_10695</name>
</gene>
<comment type="caution">
    <text evidence="2">The sequence shown here is derived from an EMBL/GenBank/DDBJ whole genome shotgun (WGS) entry which is preliminary data.</text>
</comment>
<dbReference type="Proteomes" id="UP001246576">
    <property type="component" value="Unassembled WGS sequence"/>
</dbReference>
<keyword evidence="3" id="KW-1185">Reference proteome</keyword>
<keyword evidence="1" id="KW-0472">Membrane</keyword>
<reference evidence="2" key="1">
    <citation type="submission" date="2023-09" db="EMBL/GenBank/DDBJ databases">
        <title>Description of first Herbaspirillum huttiense subsp. nephrolepsisexaltata and Herbaspirillum huttiense subsp. lycopersicon.</title>
        <authorList>
            <person name="Poudel M."/>
            <person name="Sharma A."/>
            <person name="Goss E."/>
            <person name="Tapia J.H."/>
            <person name="Harmon C.M."/>
            <person name="Jones J.B."/>
        </authorList>
    </citation>
    <scope>NUCLEOTIDE SEQUENCE</scope>
    <source>
        <strain evidence="2">SE1</strain>
    </source>
</reference>
<evidence type="ECO:0000313" key="2">
    <source>
        <dbReference type="EMBL" id="MDR9848685.1"/>
    </source>
</evidence>
<protein>
    <submittedName>
        <fullName evidence="2">Uncharacterized protein</fullName>
    </submittedName>
</protein>